<dbReference type="InterPro" id="IPR036864">
    <property type="entry name" value="Zn2-C6_fun-type_DNA-bd_sf"/>
</dbReference>
<dbReference type="AlphaFoldDB" id="M2UR38"/>
<dbReference type="EMBL" id="KB445578">
    <property type="protein sequence ID" value="EMD90352.1"/>
    <property type="molecule type" value="Genomic_DNA"/>
</dbReference>
<feature type="region of interest" description="Disordered" evidence="5">
    <location>
        <begin position="57"/>
        <end position="98"/>
    </location>
</feature>
<keyword evidence="1" id="KW-0479">Metal-binding</keyword>
<gene>
    <name evidence="7" type="ORF">COCHEDRAFT_1179024</name>
</gene>
<dbReference type="OrthoDB" id="47007at2759"/>
<dbReference type="OMA" id="IHRKDAN"/>
<feature type="compositionally biased region" description="Basic residues" evidence="5">
    <location>
        <begin position="64"/>
        <end position="79"/>
    </location>
</feature>
<dbReference type="GO" id="GO:0008270">
    <property type="term" value="F:zinc ion binding"/>
    <property type="evidence" value="ECO:0007669"/>
    <property type="project" value="InterPro"/>
</dbReference>
<reference evidence="8" key="2">
    <citation type="journal article" date="2013" name="PLoS Genet.">
        <title>Comparative genome structure, secondary metabolite, and effector coding capacity across Cochliobolus pathogens.</title>
        <authorList>
            <person name="Condon B.J."/>
            <person name="Leng Y."/>
            <person name="Wu D."/>
            <person name="Bushley K.E."/>
            <person name="Ohm R.A."/>
            <person name="Otillar R."/>
            <person name="Martin J."/>
            <person name="Schackwitz W."/>
            <person name="Grimwood J."/>
            <person name="MohdZainudin N."/>
            <person name="Xue C."/>
            <person name="Wang R."/>
            <person name="Manning V.A."/>
            <person name="Dhillon B."/>
            <person name="Tu Z.J."/>
            <person name="Steffenson B.J."/>
            <person name="Salamov A."/>
            <person name="Sun H."/>
            <person name="Lowry S."/>
            <person name="LaButti K."/>
            <person name="Han J."/>
            <person name="Copeland A."/>
            <person name="Lindquist E."/>
            <person name="Barry K."/>
            <person name="Schmutz J."/>
            <person name="Baker S.E."/>
            <person name="Ciuffetti L.M."/>
            <person name="Grigoriev I.V."/>
            <person name="Zhong S."/>
            <person name="Turgeon B.G."/>
        </authorList>
    </citation>
    <scope>NUCLEOTIDE SEQUENCE [LARGE SCALE GENOMIC DNA]</scope>
    <source>
        <strain evidence="8">C5 / ATCC 48332 / race O</strain>
    </source>
</reference>
<dbReference type="HOGENOM" id="CLU_010170_0_0_1"/>
<accession>M2UR38</accession>
<keyword evidence="2" id="KW-0805">Transcription regulation</keyword>
<dbReference type="CDD" id="cd00067">
    <property type="entry name" value="GAL4"/>
    <property type="match status" value="1"/>
</dbReference>
<dbReference type="GO" id="GO:0006351">
    <property type="term" value="P:DNA-templated transcription"/>
    <property type="evidence" value="ECO:0007669"/>
    <property type="project" value="InterPro"/>
</dbReference>
<dbReference type="InterPro" id="IPR007219">
    <property type="entry name" value="XnlR_reg_dom"/>
</dbReference>
<evidence type="ECO:0000313" key="7">
    <source>
        <dbReference type="EMBL" id="EMD90352.1"/>
    </source>
</evidence>
<dbReference type="GO" id="GO:0005634">
    <property type="term" value="C:nucleus"/>
    <property type="evidence" value="ECO:0007669"/>
    <property type="project" value="TreeGrafter"/>
</dbReference>
<proteinExistence type="predicted"/>
<dbReference type="Proteomes" id="UP000016936">
    <property type="component" value="Unassembled WGS sequence"/>
</dbReference>
<keyword evidence="4" id="KW-0539">Nucleus</keyword>
<evidence type="ECO:0000256" key="5">
    <source>
        <dbReference type="SAM" id="MobiDB-lite"/>
    </source>
</evidence>
<evidence type="ECO:0000256" key="2">
    <source>
        <dbReference type="ARBA" id="ARBA00023015"/>
    </source>
</evidence>
<protein>
    <recommendedName>
        <fullName evidence="6">Zn(2)-C6 fungal-type domain-containing protein</fullName>
    </recommendedName>
</protein>
<keyword evidence="8" id="KW-1185">Reference proteome</keyword>
<evidence type="ECO:0000259" key="6">
    <source>
        <dbReference type="PROSITE" id="PS50048"/>
    </source>
</evidence>
<dbReference type="Pfam" id="PF00172">
    <property type="entry name" value="Zn_clus"/>
    <property type="match status" value="1"/>
</dbReference>
<reference evidence="7 8" key="1">
    <citation type="journal article" date="2012" name="PLoS Pathog.">
        <title>Diverse lifestyles and strategies of plant pathogenesis encoded in the genomes of eighteen Dothideomycetes fungi.</title>
        <authorList>
            <person name="Ohm R.A."/>
            <person name="Feau N."/>
            <person name="Henrissat B."/>
            <person name="Schoch C.L."/>
            <person name="Horwitz B.A."/>
            <person name="Barry K.W."/>
            <person name="Condon B.J."/>
            <person name="Copeland A.C."/>
            <person name="Dhillon B."/>
            <person name="Glaser F."/>
            <person name="Hesse C.N."/>
            <person name="Kosti I."/>
            <person name="LaButti K."/>
            <person name="Lindquist E.A."/>
            <person name="Lucas S."/>
            <person name="Salamov A.A."/>
            <person name="Bradshaw R.E."/>
            <person name="Ciuffetti L."/>
            <person name="Hamelin R.C."/>
            <person name="Kema G.H.J."/>
            <person name="Lawrence C."/>
            <person name="Scott J.A."/>
            <person name="Spatafora J.W."/>
            <person name="Turgeon B.G."/>
            <person name="de Wit P.J.G.M."/>
            <person name="Zhong S."/>
            <person name="Goodwin S.B."/>
            <person name="Grigoriev I.V."/>
        </authorList>
    </citation>
    <scope>NUCLEOTIDE SEQUENCE [LARGE SCALE GENOMIC DNA]</scope>
    <source>
        <strain evidence="8">C5 / ATCC 48332 / race O</strain>
    </source>
</reference>
<dbReference type="PROSITE" id="PS00463">
    <property type="entry name" value="ZN2_CY6_FUNGAL_1"/>
    <property type="match status" value="1"/>
</dbReference>
<feature type="domain" description="Zn(2)-C6 fungal-type" evidence="6">
    <location>
        <begin position="17"/>
        <end position="48"/>
    </location>
</feature>
<feature type="compositionally biased region" description="Low complexity" evidence="5">
    <location>
        <begin position="80"/>
        <end position="95"/>
    </location>
</feature>
<dbReference type="PROSITE" id="PS50048">
    <property type="entry name" value="ZN2_CY6_FUNGAL_2"/>
    <property type="match status" value="1"/>
</dbReference>
<name>M2UR38_COCH5</name>
<dbReference type="InterPro" id="IPR051127">
    <property type="entry name" value="Fungal_SecMet_Regulators"/>
</dbReference>
<sequence length="718" mass="79786">MPTKPVKDSDRQRCLRACANCARRKEKCSGQVPCTRCLQRRVAASCRMFTGEAVVPAATSCSRSRSRSHTPPQNRRKRSNSSSNSTNSDTSNSNSNRKRIGVGVDLQQDGEPPLPLDTNYTRTLRSAAGELIYLGDTADSTLLQDIRRLAQDVVGDCDLVNNPLQHDMSDPIPQGPARWMDYLTQEGPPKPSLDEAKSLIKNFLWVTTSFLNLFDEKDLVQPLAAWTTAPVGCKQHLDQDTIYFLIFAIAAQADPTDKDSLADKYFAYGRYLVACHYSEEPSVTAVQSYMLIATFLLAAARRDAAFMYTGLAARAAYALGIHHDDVAASFPTHQQRIRHKLWKAVHVLDGYISVTLGRKPASRQTYEAIVSNYYSSCSALCRIFQEIVDVVYSAQLVSSDTLQKISNYQREWTTRLREGLKHDEIPVTDFIGTSGHKRLNLSLLFIKSGYYWSIILLSRPFLVDFASSVASAAETSSVPASPPPPAANLMISACVASAIHLIELFQKLTSVKRLPKRLPFVVNLVHTASLVLALSVFLDFDRQVRISRYLEAARSILVLFRTHDPLANCNVIINERLQQCCNSYIEKREQKSFDRQGQLVASYFGSLEEPETLNIDAASFPFPKGEESSTISDLFGSDYDFVVSNDPTISLLDAPQFSIGDQKAQSAPTIAPDPYDLLFPPGDSLFTSHGTSFPPLVTFDTLDTLIDIAYTAHQFPRE</sequence>
<evidence type="ECO:0000313" key="8">
    <source>
        <dbReference type="Proteomes" id="UP000016936"/>
    </source>
</evidence>
<dbReference type="Pfam" id="PF04082">
    <property type="entry name" value="Fungal_trans"/>
    <property type="match status" value="1"/>
</dbReference>
<keyword evidence="3" id="KW-0804">Transcription</keyword>
<dbReference type="SMART" id="SM00906">
    <property type="entry name" value="Fungal_trans"/>
    <property type="match status" value="1"/>
</dbReference>
<dbReference type="PANTHER" id="PTHR47424">
    <property type="entry name" value="REGULATORY PROTEIN GAL4"/>
    <property type="match status" value="1"/>
</dbReference>
<dbReference type="CDD" id="cd12148">
    <property type="entry name" value="fungal_TF_MHR"/>
    <property type="match status" value="1"/>
</dbReference>
<dbReference type="STRING" id="701091.M2UR38"/>
<dbReference type="SUPFAM" id="SSF57701">
    <property type="entry name" value="Zn2/Cys6 DNA-binding domain"/>
    <property type="match status" value="1"/>
</dbReference>
<dbReference type="InterPro" id="IPR001138">
    <property type="entry name" value="Zn2Cys6_DnaBD"/>
</dbReference>
<evidence type="ECO:0000256" key="1">
    <source>
        <dbReference type="ARBA" id="ARBA00022723"/>
    </source>
</evidence>
<dbReference type="eggNOG" id="ENOG502QURZ">
    <property type="taxonomic scope" value="Eukaryota"/>
</dbReference>
<dbReference type="GO" id="GO:0000981">
    <property type="term" value="F:DNA-binding transcription factor activity, RNA polymerase II-specific"/>
    <property type="evidence" value="ECO:0007669"/>
    <property type="project" value="InterPro"/>
</dbReference>
<dbReference type="GO" id="GO:0000978">
    <property type="term" value="F:RNA polymerase II cis-regulatory region sequence-specific DNA binding"/>
    <property type="evidence" value="ECO:0007669"/>
    <property type="project" value="TreeGrafter"/>
</dbReference>
<dbReference type="GO" id="GO:0000435">
    <property type="term" value="P:positive regulation of transcription from RNA polymerase II promoter by galactose"/>
    <property type="evidence" value="ECO:0007669"/>
    <property type="project" value="TreeGrafter"/>
</dbReference>
<evidence type="ECO:0000256" key="3">
    <source>
        <dbReference type="ARBA" id="ARBA00023163"/>
    </source>
</evidence>
<organism evidence="7 8">
    <name type="scientific">Cochliobolus heterostrophus (strain C5 / ATCC 48332 / race O)</name>
    <name type="common">Southern corn leaf blight fungus</name>
    <name type="synonym">Bipolaris maydis</name>
    <dbReference type="NCBI Taxonomy" id="701091"/>
    <lineage>
        <taxon>Eukaryota</taxon>
        <taxon>Fungi</taxon>
        <taxon>Dikarya</taxon>
        <taxon>Ascomycota</taxon>
        <taxon>Pezizomycotina</taxon>
        <taxon>Dothideomycetes</taxon>
        <taxon>Pleosporomycetidae</taxon>
        <taxon>Pleosporales</taxon>
        <taxon>Pleosporineae</taxon>
        <taxon>Pleosporaceae</taxon>
        <taxon>Bipolaris</taxon>
    </lineage>
</organism>
<evidence type="ECO:0000256" key="4">
    <source>
        <dbReference type="ARBA" id="ARBA00023242"/>
    </source>
</evidence>
<dbReference type="PANTHER" id="PTHR47424:SF9">
    <property type="entry name" value="TAH-2"/>
    <property type="match status" value="1"/>
</dbReference>